<evidence type="ECO:0000256" key="1">
    <source>
        <dbReference type="SAM" id="MobiDB-lite"/>
    </source>
</evidence>
<comment type="caution">
    <text evidence="2">The sequence shown here is derived from an EMBL/GenBank/DDBJ whole genome shotgun (WGS) entry which is preliminary data.</text>
</comment>
<evidence type="ECO:0000313" key="3">
    <source>
        <dbReference type="Proteomes" id="UP000504882"/>
    </source>
</evidence>
<dbReference type="Pfam" id="PF01547">
    <property type="entry name" value="SBP_bac_1"/>
    <property type="match status" value="1"/>
</dbReference>
<dbReference type="InterPro" id="IPR006311">
    <property type="entry name" value="TAT_signal"/>
</dbReference>
<accession>A0ABY2E0P2</accession>
<protein>
    <submittedName>
        <fullName evidence="2">Extracellular solute-binding protein</fullName>
    </submittedName>
</protein>
<feature type="region of interest" description="Disordered" evidence="1">
    <location>
        <begin position="74"/>
        <end position="93"/>
    </location>
</feature>
<dbReference type="RefSeq" id="WP_133109871.1">
    <property type="nucleotide sequence ID" value="NZ_SMNA01000015.1"/>
</dbReference>
<keyword evidence="3" id="KW-1185">Reference proteome</keyword>
<gene>
    <name evidence="2" type="ORF">EXU48_22110</name>
</gene>
<dbReference type="PROSITE" id="PS51318">
    <property type="entry name" value="TAT"/>
    <property type="match status" value="1"/>
</dbReference>
<sequence>MSEIRIARRQLLQSTLAIGGLATLGGLAGCSNEGRGDAGSQAENSSVTLPTYIPNPDFVADLPGENGVSDTMLAYPANPQPATDGPPGDGQDVSAFALTNNPVPPAMDQNAFWQELNERLGFTLSVSLVPSGDYTDRFQTTVAGDRLPDLFTFWPKGIPGLPSLLHERAADLTELLSGDAIEKYPFLASIPTESWRSSVYGGRIYGVPIARGAQSSTVLYGRYDLLEEQGIDPAAQSWDDLYAMFAELTSSTTWALANVPLQVIRQSFGIANGWSVDGGTWVSANEDERQLDALEAGRKLVADGLVHPDTTSSDNQQRQAWTIAGTTRFVEDTFSAWPAFANLSGDQSLDLDVILPPLAEGGGMAPIWLAGPTHNLTGISLKSADRAEALLDVLNYFAAPFGSAEHLFKSYGLEGVHHELVDGDPVLNDKGKSETQLGLRYLGEGPWVTYMPGRPDVAQTLFDVQTEAVPTAIPNPSATLFSETESRKGTQIGTALRDLEVDILQGRKPVSAWTDAVQTWKDGGGDAMRDEFAEAFAENGDA</sequence>
<dbReference type="Proteomes" id="UP000504882">
    <property type="component" value="Unassembled WGS sequence"/>
</dbReference>
<evidence type="ECO:0000313" key="2">
    <source>
        <dbReference type="EMBL" id="TDE88787.1"/>
    </source>
</evidence>
<proteinExistence type="predicted"/>
<organism evidence="2 3">
    <name type="scientific">Occultella glacieicola</name>
    <dbReference type="NCBI Taxonomy" id="2518684"/>
    <lineage>
        <taxon>Bacteria</taxon>
        <taxon>Bacillati</taxon>
        <taxon>Actinomycetota</taxon>
        <taxon>Actinomycetes</taxon>
        <taxon>Micrococcales</taxon>
        <taxon>Ruaniaceae</taxon>
        <taxon>Occultella</taxon>
    </lineage>
</organism>
<name>A0ABY2E0P2_9MICO</name>
<dbReference type="Gene3D" id="3.40.190.10">
    <property type="entry name" value="Periplasmic binding protein-like II"/>
    <property type="match status" value="1"/>
</dbReference>
<dbReference type="SUPFAM" id="SSF53850">
    <property type="entry name" value="Periplasmic binding protein-like II"/>
    <property type="match status" value="1"/>
</dbReference>
<dbReference type="EMBL" id="SMNA01000015">
    <property type="protein sequence ID" value="TDE88787.1"/>
    <property type="molecule type" value="Genomic_DNA"/>
</dbReference>
<reference evidence="2 3" key="1">
    <citation type="submission" date="2019-03" db="EMBL/GenBank/DDBJ databases">
        <title>Genomic features of bacteria from cold environments.</title>
        <authorList>
            <person name="Shen L."/>
        </authorList>
    </citation>
    <scope>NUCLEOTIDE SEQUENCE [LARGE SCALE GENOMIC DNA]</scope>
    <source>
        <strain evidence="3">T3246-1</strain>
    </source>
</reference>
<dbReference type="InterPro" id="IPR006059">
    <property type="entry name" value="SBP"/>
</dbReference>
<dbReference type="PROSITE" id="PS51257">
    <property type="entry name" value="PROKAR_LIPOPROTEIN"/>
    <property type="match status" value="1"/>
</dbReference>